<dbReference type="EMBL" id="GEBQ01007349">
    <property type="protein sequence ID" value="JAT32628.1"/>
    <property type="molecule type" value="Transcribed_RNA"/>
</dbReference>
<feature type="non-terminal residue" evidence="2">
    <location>
        <position position="1"/>
    </location>
</feature>
<dbReference type="AlphaFoldDB" id="A0A1B6M9N1"/>
<sequence length="286" mass="33435">CTTDDMTKFEKYKEEILPNKRLTSSLQQALKEAEGHLNFDEDDQSACEHSYTSSTDLNVSEILEMNNQLQFQKEKAETSLKIFENEAEETFLNFKTEIEKLNEKNSILWTKNEEQDKIIKNLKTAHSEQDKTLQQLENDCLSKEANIKRLRNEINDHKEILRLEKSLHTKQMEVNDRLKADGERMNIKIESLTAENKNLQGKLDSIYNRTTNGANTVHKDACEYSKAATDTELDEYVKQIYDLENIIQLYVDQLTEKIKEIDYKNCIINEQADHIETLETVWNCDI</sequence>
<evidence type="ECO:0000313" key="2">
    <source>
        <dbReference type="EMBL" id="JAT32628.1"/>
    </source>
</evidence>
<gene>
    <name evidence="2" type="ORF">g.43498</name>
</gene>
<feature type="non-terminal residue" evidence="2">
    <location>
        <position position="286"/>
    </location>
</feature>
<accession>A0A1B6M9N1</accession>
<protein>
    <submittedName>
        <fullName evidence="2">Uncharacterized protein</fullName>
    </submittedName>
</protein>
<name>A0A1B6M9N1_9HEMI</name>
<reference evidence="2" key="1">
    <citation type="submission" date="2015-11" db="EMBL/GenBank/DDBJ databases">
        <title>De novo transcriptome assembly of four potential Pierce s Disease insect vectors from Arizona vineyards.</title>
        <authorList>
            <person name="Tassone E.E."/>
        </authorList>
    </citation>
    <scope>NUCLEOTIDE SEQUENCE</scope>
</reference>
<feature type="coiled-coil region" evidence="1">
    <location>
        <begin position="66"/>
        <end position="209"/>
    </location>
</feature>
<evidence type="ECO:0000256" key="1">
    <source>
        <dbReference type="SAM" id="Coils"/>
    </source>
</evidence>
<keyword evidence="1" id="KW-0175">Coiled coil</keyword>
<organism evidence="2">
    <name type="scientific">Graphocephala atropunctata</name>
    <dbReference type="NCBI Taxonomy" id="36148"/>
    <lineage>
        <taxon>Eukaryota</taxon>
        <taxon>Metazoa</taxon>
        <taxon>Ecdysozoa</taxon>
        <taxon>Arthropoda</taxon>
        <taxon>Hexapoda</taxon>
        <taxon>Insecta</taxon>
        <taxon>Pterygota</taxon>
        <taxon>Neoptera</taxon>
        <taxon>Paraneoptera</taxon>
        <taxon>Hemiptera</taxon>
        <taxon>Auchenorrhyncha</taxon>
        <taxon>Membracoidea</taxon>
        <taxon>Cicadellidae</taxon>
        <taxon>Cicadellinae</taxon>
        <taxon>Cicadellini</taxon>
        <taxon>Graphocephala</taxon>
    </lineage>
</organism>
<proteinExistence type="predicted"/>